<dbReference type="GO" id="GO:0016491">
    <property type="term" value="F:oxidoreductase activity"/>
    <property type="evidence" value="ECO:0007669"/>
    <property type="project" value="UniProtKB-KW"/>
</dbReference>
<dbReference type="PANTHER" id="PTHR42917:SF2">
    <property type="entry name" value="2,4-DIENOYL-COA REDUCTASE [(2E)-ENOYL-COA-PRODUCING]"/>
    <property type="match status" value="1"/>
</dbReference>
<protein>
    <submittedName>
        <fullName evidence="5">-dienoyl-reductase</fullName>
    </submittedName>
</protein>
<keyword evidence="4" id="KW-0560">Oxidoreductase</keyword>
<keyword evidence="2" id="KW-0285">Flavoprotein</keyword>
<keyword evidence="3" id="KW-0288">FMN</keyword>
<dbReference type="Gene3D" id="3.40.50.720">
    <property type="entry name" value="NAD(P)-binding Rossmann-like Domain"/>
    <property type="match status" value="1"/>
</dbReference>
<comment type="cofactor">
    <cofactor evidence="1">
        <name>FMN</name>
        <dbReference type="ChEBI" id="CHEBI:58210"/>
    </cofactor>
</comment>
<sequence length="206" mass="23009">MRFAFKDVQRVAVVGDGPSGLSFLAIAALRGHKSNMAKIIPREGELHETRWYSQKQLKSNGVNVKIGRRVEAADLTTGGSYKVVMDSGVLPRPLKIPGGDHPIHPRFEKNQNWAKDSTSPNFSRRLRVDKLERRIPLRELEKPLQEKYVTVYRIGSADEAEEVDAKRAVEQGARLAARMEAAKPGDALEVQPPLSAKIFEFVSKLL</sequence>
<keyword evidence="6" id="KW-1185">Reference proteome</keyword>
<dbReference type="Proteomes" id="UP000054928">
    <property type="component" value="Unassembled WGS sequence"/>
</dbReference>
<dbReference type="PANTHER" id="PTHR42917">
    <property type="entry name" value="2,4-DIENOYL-COA REDUCTASE"/>
    <property type="match status" value="1"/>
</dbReference>
<dbReference type="InterPro" id="IPR051793">
    <property type="entry name" value="NADH:flavin_oxidoreductase"/>
</dbReference>
<dbReference type="SUPFAM" id="SSF51905">
    <property type="entry name" value="FAD/NAD(P)-binding domain"/>
    <property type="match status" value="1"/>
</dbReference>
<dbReference type="RefSeq" id="XP_024579574.1">
    <property type="nucleotide sequence ID" value="XM_024729171.1"/>
</dbReference>
<proteinExistence type="predicted"/>
<evidence type="ECO:0000256" key="3">
    <source>
        <dbReference type="ARBA" id="ARBA00022643"/>
    </source>
</evidence>
<evidence type="ECO:0000256" key="4">
    <source>
        <dbReference type="ARBA" id="ARBA00023002"/>
    </source>
</evidence>
<dbReference type="Gene3D" id="3.50.50.60">
    <property type="entry name" value="FAD/NAD(P)-binding domain"/>
    <property type="match status" value="1"/>
</dbReference>
<organism evidence="5 6">
    <name type="scientific">Plasmopara halstedii</name>
    <name type="common">Downy mildew of sunflower</name>
    <dbReference type="NCBI Taxonomy" id="4781"/>
    <lineage>
        <taxon>Eukaryota</taxon>
        <taxon>Sar</taxon>
        <taxon>Stramenopiles</taxon>
        <taxon>Oomycota</taxon>
        <taxon>Peronosporomycetes</taxon>
        <taxon>Peronosporales</taxon>
        <taxon>Peronosporaceae</taxon>
        <taxon>Plasmopara</taxon>
    </lineage>
</organism>
<name>A0A0P1API2_PLAHL</name>
<reference evidence="6" key="1">
    <citation type="submission" date="2014-09" db="EMBL/GenBank/DDBJ databases">
        <authorList>
            <person name="Sharma Rahul"/>
            <person name="Thines Marco"/>
        </authorList>
    </citation>
    <scope>NUCLEOTIDE SEQUENCE [LARGE SCALE GENOMIC DNA]</scope>
</reference>
<dbReference type="EMBL" id="CCYD01000653">
    <property type="protein sequence ID" value="CEG43205.1"/>
    <property type="molecule type" value="Genomic_DNA"/>
</dbReference>
<evidence type="ECO:0000313" key="5">
    <source>
        <dbReference type="EMBL" id="CEG43205.1"/>
    </source>
</evidence>
<evidence type="ECO:0000256" key="2">
    <source>
        <dbReference type="ARBA" id="ARBA00022630"/>
    </source>
</evidence>
<dbReference type="AlphaFoldDB" id="A0A0P1API2"/>
<dbReference type="OrthoDB" id="276546at2759"/>
<evidence type="ECO:0000256" key="1">
    <source>
        <dbReference type="ARBA" id="ARBA00001917"/>
    </source>
</evidence>
<accession>A0A0P1API2</accession>
<dbReference type="GeneID" id="36408473"/>
<evidence type="ECO:0000313" key="6">
    <source>
        <dbReference type="Proteomes" id="UP000054928"/>
    </source>
</evidence>
<dbReference type="InterPro" id="IPR036188">
    <property type="entry name" value="FAD/NAD-bd_sf"/>
</dbReference>